<dbReference type="EMBL" id="FQWT01000005">
    <property type="protein sequence ID" value="SHH68640.1"/>
    <property type="molecule type" value="Genomic_DNA"/>
</dbReference>
<accession>A0A1M5V0F0</accession>
<keyword evidence="3" id="KW-0812">Transmembrane</keyword>
<gene>
    <name evidence="4" type="ORF">SAMN05421866_3477</name>
</gene>
<sequence length="154" mass="18141">MQNPTNIKEYGNWIWEMIQKVFAFFMKPLGGIMMVLVTVIGAAIYGDYKSQTGYDQGMKNQKVADSIYIKQLSEVNKELRFDKKELQSKIDTIKNIDCIEENKKAFEYVENMKSYFEKENQSRNQRLKSVSHENRAIRNENKTLEKLIPKTQKQ</sequence>
<reference evidence="5" key="1">
    <citation type="submission" date="2016-11" db="EMBL/GenBank/DDBJ databases">
        <authorList>
            <person name="Varghese N."/>
            <person name="Submissions S."/>
        </authorList>
    </citation>
    <scope>NUCLEOTIDE SEQUENCE [LARGE SCALE GENOMIC DNA]</scope>
    <source>
        <strain evidence="5">DSM 19055</strain>
    </source>
</reference>
<feature type="region of interest" description="Disordered" evidence="2">
    <location>
        <begin position="123"/>
        <end position="154"/>
    </location>
</feature>
<feature type="compositionally biased region" description="Basic and acidic residues" evidence="2">
    <location>
        <begin position="130"/>
        <end position="148"/>
    </location>
</feature>
<organism evidence="4 5">
    <name type="scientific">Chryseobacterium oranimense</name>
    <dbReference type="NCBI Taxonomy" id="421058"/>
    <lineage>
        <taxon>Bacteria</taxon>
        <taxon>Pseudomonadati</taxon>
        <taxon>Bacteroidota</taxon>
        <taxon>Flavobacteriia</taxon>
        <taxon>Flavobacteriales</taxon>
        <taxon>Weeksellaceae</taxon>
        <taxon>Chryseobacterium group</taxon>
        <taxon>Chryseobacterium</taxon>
    </lineage>
</organism>
<evidence type="ECO:0000256" key="3">
    <source>
        <dbReference type="SAM" id="Phobius"/>
    </source>
</evidence>
<dbReference type="AlphaFoldDB" id="A0A1M5V0F0"/>
<feature type="transmembrane region" description="Helical" evidence="3">
    <location>
        <begin position="21"/>
        <end position="45"/>
    </location>
</feature>
<feature type="coiled-coil region" evidence="1">
    <location>
        <begin position="69"/>
        <end position="96"/>
    </location>
</feature>
<keyword evidence="3" id="KW-0472">Membrane</keyword>
<dbReference type="Proteomes" id="UP000184047">
    <property type="component" value="Unassembled WGS sequence"/>
</dbReference>
<keyword evidence="3" id="KW-1133">Transmembrane helix</keyword>
<proteinExistence type="predicted"/>
<keyword evidence="5" id="KW-1185">Reference proteome</keyword>
<evidence type="ECO:0000313" key="5">
    <source>
        <dbReference type="Proteomes" id="UP000184047"/>
    </source>
</evidence>
<dbReference type="RefSeq" id="WP_073065247.1">
    <property type="nucleotide sequence ID" value="NZ_FQWT01000005.1"/>
</dbReference>
<protein>
    <submittedName>
        <fullName evidence="4">Uncharacterized protein</fullName>
    </submittedName>
</protein>
<keyword evidence="1" id="KW-0175">Coiled coil</keyword>
<evidence type="ECO:0000256" key="1">
    <source>
        <dbReference type="SAM" id="Coils"/>
    </source>
</evidence>
<evidence type="ECO:0000256" key="2">
    <source>
        <dbReference type="SAM" id="MobiDB-lite"/>
    </source>
</evidence>
<dbReference type="STRING" id="421058.SAMN05421866_3477"/>
<evidence type="ECO:0000313" key="4">
    <source>
        <dbReference type="EMBL" id="SHH68640.1"/>
    </source>
</evidence>
<name>A0A1M5V0F0_9FLAO</name>